<name>A0A2J6RZI2_HYAVF</name>
<evidence type="ECO:0000256" key="2">
    <source>
        <dbReference type="ARBA" id="ARBA00022692"/>
    </source>
</evidence>
<sequence>MFWALSRPFLNLPPIYLVRAETVSSCIKTDPILSLSPKMKLMLFLKGILTLLLVISQAVELVVSTTESHELVTPTQHLLMERDQVIIGGTFLGYYSTIDLGTTSWLSATCGTGYTFTTSSTFWACCSSGVDCGVDAWFTTCSGDVDIAGTESILSQCTSPSSCATMPLYKSLGDPFPLLDVHCDGYVLTLYEQTPGGSPASTTSSSPDSTTSSPNSSIAQASSTSLSGSATTFSSPPITRASSTSSTSMPWQSSSTLAVATGPQNGTNPGSSSSGLSTSGIIGIAVAVTLLGLIAAGLALGILVHRQRQRRKAKDKAADEPGTHEPAPPHEMLTKSNTPELLGREKDGVRNPIIATEDRTELIAEKKDILSQVSPGPINFPIPPWKDLNHSVTPAAHELSHEAIPNQQELNAQLSAFPRTHELESDLSALHEMDPQSQAELEGVLPEWVTRAELEAQRAIEIGGSEAQAAPSSSSTRHSISRKPIASPDPGSPGPSNTIEKVSDSAGDEETGEQGEVRLKVLRERIGRIRADKERLLEIQRLTQLEEETKAEILAEQRTSMGK</sequence>
<dbReference type="Proteomes" id="UP000235786">
    <property type="component" value="Unassembled WGS sequence"/>
</dbReference>
<keyword evidence="3 6" id="KW-1133">Transmembrane helix</keyword>
<dbReference type="GO" id="GO:0016020">
    <property type="term" value="C:membrane"/>
    <property type="evidence" value="ECO:0007669"/>
    <property type="project" value="UniProtKB-SubCell"/>
</dbReference>
<dbReference type="GO" id="GO:0071944">
    <property type="term" value="C:cell periphery"/>
    <property type="evidence" value="ECO:0007669"/>
    <property type="project" value="UniProtKB-ARBA"/>
</dbReference>
<dbReference type="PANTHER" id="PTHR15549">
    <property type="entry name" value="PAIRED IMMUNOGLOBULIN-LIKE TYPE 2 RECEPTOR"/>
    <property type="match status" value="1"/>
</dbReference>
<evidence type="ECO:0000256" key="6">
    <source>
        <dbReference type="SAM" id="Phobius"/>
    </source>
</evidence>
<dbReference type="AlphaFoldDB" id="A0A2J6RZI2"/>
<keyword evidence="4 6" id="KW-0472">Membrane</keyword>
<dbReference type="OrthoDB" id="10483916at2759"/>
<evidence type="ECO:0000313" key="7">
    <source>
        <dbReference type="EMBL" id="PMD43909.1"/>
    </source>
</evidence>
<keyword evidence="8" id="KW-1185">Reference proteome</keyword>
<evidence type="ECO:0000256" key="5">
    <source>
        <dbReference type="SAM" id="MobiDB-lite"/>
    </source>
</evidence>
<reference evidence="7 8" key="1">
    <citation type="submission" date="2016-04" db="EMBL/GenBank/DDBJ databases">
        <title>A degradative enzymes factory behind the ericoid mycorrhizal symbiosis.</title>
        <authorList>
            <consortium name="DOE Joint Genome Institute"/>
            <person name="Martino E."/>
            <person name="Morin E."/>
            <person name="Grelet G."/>
            <person name="Kuo A."/>
            <person name="Kohler A."/>
            <person name="Daghino S."/>
            <person name="Barry K."/>
            <person name="Choi C."/>
            <person name="Cichocki N."/>
            <person name="Clum A."/>
            <person name="Copeland A."/>
            <person name="Hainaut M."/>
            <person name="Haridas S."/>
            <person name="Labutti K."/>
            <person name="Lindquist E."/>
            <person name="Lipzen A."/>
            <person name="Khouja H.-R."/>
            <person name="Murat C."/>
            <person name="Ohm R."/>
            <person name="Olson A."/>
            <person name="Spatafora J."/>
            <person name="Veneault-Fourrey C."/>
            <person name="Henrissat B."/>
            <person name="Grigoriev I."/>
            <person name="Martin F."/>
            <person name="Perotto S."/>
        </authorList>
    </citation>
    <scope>NUCLEOTIDE SEQUENCE [LARGE SCALE GENOMIC DNA]</scope>
    <source>
        <strain evidence="7 8">F</strain>
    </source>
</reference>
<proteinExistence type="predicted"/>
<dbReference type="PANTHER" id="PTHR15549:SF30">
    <property type="entry name" value="MID2 DOMAIN-CONTAINING PROTEIN"/>
    <property type="match status" value="1"/>
</dbReference>
<dbReference type="InterPro" id="IPR051694">
    <property type="entry name" value="Immunoregulatory_rcpt-like"/>
</dbReference>
<protein>
    <submittedName>
        <fullName evidence="7">Uncharacterized protein</fullName>
    </submittedName>
</protein>
<feature type="transmembrane region" description="Helical" evidence="6">
    <location>
        <begin position="281"/>
        <end position="304"/>
    </location>
</feature>
<dbReference type="EMBL" id="KZ613941">
    <property type="protein sequence ID" value="PMD43909.1"/>
    <property type="molecule type" value="Genomic_DNA"/>
</dbReference>
<feature type="region of interest" description="Disordered" evidence="5">
    <location>
        <begin position="463"/>
        <end position="517"/>
    </location>
</feature>
<feature type="region of interest" description="Disordered" evidence="5">
    <location>
        <begin position="311"/>
        <end position="348"/>
    </location>
</feature>
<evidence type="ECO:0000313" key="8">
    <source>
        <dbReference type="Proteomes" id="UP000235786"/>
    </source>
</evidence>
<evidence type="ECO:0000256" key="4">
    <source>
        <dbReference type="ARBA" id="ARBA00023136"/>
    </source>
</evidence>
<feature type="region of interest" description="Disordered" evidence="5">
    <location>
        <begin position="196"/>
        <end position="276"/>
    </location>
</feature>
<keyword evidence="2 6" id="KW-0812">Transmembrane</keyword>
<evidence type="ECO:0000256" key="1">
    <source>
        <dbReference type="ARBA" id="ARBA00004167"/>
    </source>
</evidence>
<evidence type="ECO:0000256" key="3">
    <source>
        <dbReference type="ARBA" id="ARBA00022989"/>
    </source>
</evidence>
<accession>A0A2J6RZI2</accession>
<comment type="subcellular location">
    <subcellularLocation>
        <location evidence="1">Membrane</location>
        <topology evidence="1">Single-pass membrane protein</topology>
    </subcellularLocation>
</comment>
<gene>
    <name evidence="7" type="ORF">L207DRAFT_578867</name>
</gene>
<organism evidence="7 8">
    <name type="scientific">Hyaloscypha variabilis (strain UAMH 11265 / GT02V1 / F)</name>
    <name type="common">Meliniomyces variabilis</name>
    <dbReference type="NCBI Taxonomy" id="1149755"/>
    <lineage>
        <taxon>Eukaryota</taxon>
        <taxon>Fungi</taxon>
        <taxon>Dikarya</taxon>
        <taxon>Ascomycota</taxon>
        <taxon>Pezizomycotina</taxon>
        <taxon>Leotiomycetes</taxon>
        <taxon>Helotiales</taxon>
        <taxon>Hyaloscyphaceae</taxon>
        <taxon>Hyaloscypha</taxon>
        <taxon>Hyaloscypha variabilis</taxon>
    </lineage>
</organism>